<comment type="caution">
    <text evidence="2">The sequence shown here is derived from an EMBL/GenBank/DDBJ whole genome shotgun (WGS) entry which is preliminary data.</text>
</comment>
<evidence type="ECO:0000313" key="3">
    <source>
        <dbReference type="Proteomes" id="UP000603904"/>
    </source>
</evidence>
<keyword evidence="1" id="KW-0732">Signal</keyword>
<evidence type="ECO:0000313" key="2">
    <source>
        <dbReference type="EMBL" id="GIH41159.1"/>
    </source>
</evidence>
<dbReference type="EMBL" id="BOOC01000020">
    <property type="protein sequence ID" value="GIH41159.1"/>
    <property type="molecule type" value="Genomic_DNA"/>
</dbReference>
<evidence type="ECO:0000256" key="1">
    <source>
        <dbReference type="SAM" id="SignalP"/>
    </source>
</evidence>
<sequence>MRTLTKTGAIAAVAAASLMGFGVPAFAENTVVVWNSTSIGPTITTTLSQICPSTAPYPVKTSVSSGTKDSYNSQYLNYKNLTVDGRVVKMTFTNSQSLQAKPQVTLSVKLEILCSNVPQPPLSGVELKQSTSIAPGSDALVTVSCPPTHSRVTGHEERHPAGVSVVDYDQQGSSYWVRYQNDDFLNTAWADLYLTCSA</sequence>
<proteinExistence type="predicted"/>
<name>A0ABQ4G2A1_9ACTN</name>
<dbReference type="RefSeq" id="WP_204058527.1">
    <property type="nucleotide sequence ID" value="NZ_BAAAGP010000012.1"/>
</dbReference>
<feature type="chain" id="PRO_5046812358" evidence="1">
    <location>
        <begin position="28"/>
        <end position="198"/>
    </location>
</feature>
<keyword evidence="3" id="KW-1185">Reference proteome</keyword>
<protein>
    <submittedName>
        <fullName evidence="2">Uncharacterized protein</fullName>
    </submittedName>
</protein>
<organism evidence="2 3">
    <name type="scientific">Microbispora corallina</name>
    <dbReference type="NCBI Taxonomy" id="83302"/>
    <lineage>
        <taxon>Bacteria</taxon>
        <taxon>Bacillati</taxon>
        <taxon>Actinomycetota</taxon>
        <taxon>Actinomycetes</taxon>
        <taxon>Streptosporangiales</taxon>
        <taxon>Streptosporangiaceae</taxon>
        <taxon>Microbispora</taxon>
    </lineage>
</organism>
<gene>
    <name evidence="2" type="ORF">Mco01_41590</name>
</gene>
<dbReference type="Proteomes" id="UP000603904">
    <property type="component" value="Unassembled WGS sequence"/>
</dbReference>
<feature type="signal peptide" evidence="1">
    <location>
        <begin position="1"/>
        <end position="27"/>
    </location>
</feature>
<reference evidence="2 3" key="1">
    <citation type="submission" date="2021-01" db="EMBL/GenBank/DDBJ databases">
        <title>Whole genome shotgun sequence of Microbispora corallina NBRC 16416.</title>
        <authorList>
            <person name="Komaki H."/>
            <person name="Tamura T."/>
        </authorList>
    </citation>
    <scope>NUCLEOTIDE SEQUENCE [LARGE SCALE GENOMIC DNA]</scope>
    <source>
        <strain evidence="2 3">NBRC 16416</strain>
    </source>
</reference>
<accession>A0ABQ4G2A1</accession>